<feature type="signal peptide" evidence="1">
    <location>
        <begin position="1"/>
        <end position="22"/>
    </location>
</feature>
<evidence type="ECO:0000313" key="3">
    <source>
        <dbReference type="Proteomes" id="UP000832011"/>
    </source>
</evidence>
<keyword evidence="3" id="KW-1185">Reference proteome</keyword>
<reference evidence="2 3" key="1">
    <citation type="journal article" date="2022" name="Res Sq">
        <title>Evolution of multicellular longitudinally dividing oral cavity symbionts (Neisseriaceae).</title>
        <authorList>
            <person name="Nyongesa S."/>
            <person name="Weber P."/>
            <person name="Bernet E."/>
            <person name="Pullido F."/>
            <person name="Nieckarz M."/>
            <person name="Delaby M."/>
            <person name="Nieves C."/>
            <person name="Viehboeck T."/>
            <person name="Krause N."/>
            <person name="Rivera-Millot A."/>
            <person name="Nakamura A."/>
            <person name="Vischer N."/>
            <person name="VanNieuwenhze M."/>
            <person name="Brun Y."/>
            <person name="Cava F."/>
            <person name="Bulgheresi S."/>
            <person name="Veyrier F."/>
        </authorList>
    </citation>
    <scope>NUCLEOTIDE SEQUENCE [LARGE SCALE GENOMIC DNA]</scope>
    <source>
        <strain evidence="2 3">SN4</strain>
    </source>
</reference>
<protein>
    <submittedName>
        <fullName evidence="2">Uncharacterized protein</fullName>
    </submittedName>
</protein>
<feature type="chain" id="PRO_5047272351" evidence="1">
    <location>
        <begin position="23"/>
        <end position="162"/>
    </location>
</feature>
<dbReference type="RefSeq" id="WP_058305190.1">
    <property type="nucleotide sequence ID" value="NZ_CABKVG010000006.1"/>
</dbReference>
<proteinExistence type="predicted"/>
<dbReference type="Proteomes" id="UP000832011">
    <property type="component" value="Chromosome"/>
</dbReference>
<dbReference type="EMBL" id="CP091511">
    <property type="protein sequence ID" value="UOO91038.1"/>
    <property type="molecule type" value="Genomic_DNA"/>
</dbReference>
<evidence type="ECO:0000313" key="2">
    <source>
        <dbReference type="EMBL" id="UOO91038.1"/>
    </source>
</evidence>
<organism evidence="2 3">
    <name type="scientific">Vitreoscilla massiliensis</name>
    <dbReference type="NCBI Taxonomy" id="1689272"/>
    <lineage>
        <taxon>Bacteria</taxon>
        <taxon>Pseudomonadati</taxon>
        <taxon>Pseudomonadota</taxon>
        <taxon>Betaproteobacteria</taxon>
        <taxon>Neisseriales</taxon>
        <taxon>Neisseriaceae</taxon>
        <taxon>Vitreoscilla</taxon>
    </lineage>
</organism>
<sequence length="162" mass="17813">MKLCPTLLLLTTAILCLPLAQAAPVPQFAHYPAKVYKGKNAALKLNADTRSFRTRFRALAQEKPNFAGHYAIGYAGCGTGCIIAMMVDVKSGASQFVSALNDCPPKEGSDEWRDKDISFQTNSRLMVLTGVTEEGGDAPSVCRREYWLEQNGKFKRIHSDIL</sequence>
<accession>A0ABY4E973</accession>
<gene>
    <name evidence="2" type="ORF">LVJ82_08755</name>
</gene>
<name>A0ABY4E973_9NEIS</name>
<keyword evidence="1" id="KW-0732">Signal</keyword>
<evidence type="ECO:0000256" key="1">
    <source>
        <dbReference type="SAM" id="SignalP"/>
    </source>
</evidence>